<evidence type="ECO:0000256" key="3">
    <source>
        <dbReference type="ARBA" id="ARBA00022801"/>
    </source>
</evidence>
<dbReference type="Pfam" id="PF00884">
    <property type="entry name" value="Sulfatase"/>
    <property type="match status" value="1"/>
</dbReference>
<dbReference type="InterPro" id="IPR017850">
    <property type="entry name" value="Alkaline_phosphatase_core_sf"/>
</dbReference>
<dbReference type="PROSITE" id="PS00149">
    <property type="entry name" value="SULFATASE_2"/>
    <property type="match status" value="1"/>
</dbReference>
<keyword evidence="2" id="KW-0479">Metal-binding</keyword>
<dbReference type="InterPro" id="IPR000917">
    <property type="entry name" value="Sulfatase_N"/>
</dbReference>
<dbReference type="EMBL" id="JBAKAR010000004">
    <property type="protein sequence ID" value="MEL0613018.1"/>
    <property type="molecule type" value="Genomic_DNA"/>
</dbReference>
<evidence type="ECO:0000259" key="5">
    <source>
        <dbReference type="Pfam" id="PF00884"/>
    </source>
</evidence>
<keyword evidence="4" id="KW-0106">Calcium</keyword>
<evidence type="ECO:0000313" key="6">
    <source>
        <dbReference type="EMBL" id="MEL0613018.1"/>
    </source>
</evidence>
<evidence type="ECO:0000313" key="7">
    <source>
        <dbReference type="Proteomes" id="UP001379949"/>
    </source>
</evidence>
<name>A0ABU9G5H5_9GAMM</name>
<dbReference type="InterPro" id="IPR050738">
    <property type="entry name" value="Sulfatase"/>
</dbReference>
<dbReference type="PANTHER" id="PTHR42693">
    <property type="entry name" value="ARYLSULFATASE FAMILY MEMBER"/>
    <property type="match status" value="1"/>
</dbReference>
<feature type="domain" description="Sulfatase N-terminal" evidence="5">
    <location>
        <begin position="5"/>
        <end position="361"/>
    </location>
</feature>
<evidence type="ECO:0000256" key="2">
    <source>
        <dbReference type="ARBA" id="ARBA00022723"/>
    </source>
</evidence>
<accession>A0ABU9G5H5</accession>
<keyword evidence="7" id="KW-1185">Reference proteome</keyword>
<dbReference type="PANTHER" id="PTHR42693:SF33">
    <property type="entry name" value="ARYLSULFATASE"/>
    <property type="match status" value="1"/>
</dbReference>
<comment type="caution">
    <text evidence="6">The sequence shown here is derived from an EMBL/GenBank/DDBJ whole genome shotgun (WGS) entry which is preliminary data.</text>
</comment>
<dbReference type="SUPFAM" id="SSF53649">
    <property type="entry name" value="Alkaline phosphatase-like"/>
    <property type="match status" value="1"/>
</dbReference>
<sequence>MQTKPNILVFMTDQQRGDSVSDTRILMPNTRKLMAEGLAFTESYCPAPHCCPSRATFFTGQYPTQHGVWNNVCVQNTLSRRLNPETELFSHHLKKQGYQSFFAGKWHVCYDTGPEDHGFEELYVTCNKESKNDPSNKAMSPDWEMYKRISSAAHKRKNGEILRPGYPDYVHYGVTENPFNDEDVVNSALDKLKTLRQADDPWMMYIGTLGPHDPYFVPQAFLDLYQDVEVELTDIHHDSMDKQPAYNRKVRRLFDQLSIEEKKQAIKHYWAFCTYEDHLIGRVIDELKQHDKFDNTLILLTSDHGDYNGEHGLWCKGLPAYKGAYHIPTIVHWPVGIKQPGRTLSDLISLADIAPTFLDILNCTMSQPIVGKSLLPYFNNENIPPTHSYLHTQTNGNEIYGIQRTVFNKEWKLVFNTFDNDELYDLTKDPDELINLIDDPDSIPIIKTLYQELWRFAEKTNDSIINPYILVGLAKFGPGIL</sequence>
<protein>
    <submittedName>
        <fullName evidence="6">Sulfatase-like hydrolase/transferase</fullName>
    </submittedName>
</protein>
<evidence type="ECO:0000256" key="4">
    <source>
        <dbReference type="ARBA" id="ARBA00022837"/>
    </source>
</evidence>
<dbReference type="Proteomes" id="UP001379949">
    <property type="component" value="Unassembled WGS sequence"/>
</dbReference>
<reference evidence="6 7" key="1">
    <citation type="submission" date="2024-02" db="EMBL/GenBank/DDBJ databases">
        <title>Bacteria isolated from the canopy kelp, Nereocystis luetkeana.</title>
        <authorList>
            <person name="Pfister C.A."/>
            <person name="Younker I.T."/>
            <person name="Light S.H."/>
        </authorList>
    </citation>
    <scope>NUCLEOTIDE SEQUENCE [LARGE SCALE GENOMIC DNA]</scope>
    <source>
        <strain evidence="6 7">TI.4.07</strain>
    </source>
</reference>
<dbReference type="InterPro" id="IPR024607">
    <property type="entry name" value="Sulfatase_CS"/>
</dbReference>
<dbReference type="Gene3D" id="3.40.720.10">
    <property type="entry name" value="Alkaline Phosphatase, subunit A"/>
    <property type="match status" value="1"/>
</dbReference>
<keyword evidence="3" id="KW-0378">Hydrolase</keyword>
<gene>
    <name evidence="6" type="ORF">V6242_07660</name>
</gene>
<organism evidence="6 7">
    <name type="scientific">Marinomonas arenicola</name>
    <dbReference type="NCBI Taxonomy" id="569601"/>
    <lineage>
        <taxon>Bacteria</taxon>
        <taxon>Pseudomonadati</taxon>
        <taxon>Pseudomonadota</taxon>
        <taxon>Gammaproteobacteria</taxon>
        <taxon>Oceanospirillales</taxon>
        <taxon>Oceanospirillaceae</taxon>
        <taxon>Marinomonas</taxon>
    </lineage>
</organism>
<dbReference type="RefSeq" id="WP_341566853.1">
    <property type="nucleotide sequence ID" value="NZ_JBAKAR010000004.1"/>
</dbReference>
<evidence type="ECO:0000256" key="1">
    <source>
        <dbReference type="ARBA" id="ARBA00008779"/>
    </source>
</evidence>
<proteinExistence type="inferred from homology"/>
<comment type="similarity">
    <text evidence="1">Belongs to the sulfatase family.</text>
</comment>